<dbReference type="NCBIfam" id="NF002574">
    <property type="entry name" value="PRK02227.1-2"/>
    <property type="match status" value="1"/>
</dbReference>
<comment type="function">
    <text evidence="1">Catalyzes the formation of 4-(hydroxymethyl)-2-furancarboxaldehyde phosphate (4-HFC-P) from two molecules of glyceraldehyde-3-P (GA-3-P).</text>
</comment>
<dbReference type="Pfam" id="PF04476">
    <property type="entry name" value="4HFCP_synth"/>
    <property type="match status" value="1"/>
</dbReference>
<accession>A0A158EE15</accession>
<evidence type="ECO:0000256" key="2">
    <source>
        <dbReference type="ARBA" id="ARBA00012553"/>
    </source>
</evidence>
<gene>
    <name evidence="8" type="ORF">AWB78_07299</name>
</gene>
<dbReference type="RefSeq" id="WP_062611442.1">
    <property type="nucleotide sequence ID" value="NZ_FCOX02000074.1"/>
</dbReference>
<name>A0A158EE15_9BURK</name>
<dbReference type="OrthoDB" id="2111523at2"/>
<comment type="catalytic activity">
    <reaction evidence="6">
        <text>2 D-glyceraldehyde 3-phosphate = 4-(hydroxymethyl)-2-furancarboxaldehyde phosphate + phosphate + 2 H2O</text>
        <dbReference type="Rhea" id="RHEA:43536"/>
        <dbReference type="ChEBI" id="CHEBI:15377"/>
        <dbReference type="ChEBI" id="CHEBI:43474"/>
        <dbReference type="ChEBI" id="CHEBI:59776"/>
        <dbReference type="ChEBI" id="CHEBI:83407"/>
        <dbReference type="EC" id="4.2.3.153"/>
    </reaction>
</comment>
<evidence type="ECO:0000256" key="7">
    <source>
        <dbReference type="PIRSR" id="PIRSR015957-1"/>
    </source>
</evidence>
<feature type="active site" description="Schiff-base intermediate with substrate" evidence="7">
    <location>
        <position position="28"/>
    </location>
</feature>
<dbReference type="AlphaFoldDB" id="A0A158EE15"/>
<evidence type="ECO:0000256" key="6">
    <source>
        <dbReference type="ARBA" id="ARBA00047628"/>
    </source>
</evidence>
<dbReference type="PIRSF" id="PIRSF015957">
    <property type="entry name" value="UCP015957"/>
    <property type="match status" value="1"/>
</dbReference>
<keyword evidence="4" id="KW-0704">Schiff base</keyword>
<dbReference type="EC" id="4.2.3.153" evidence="2"/>
<evidence type="ECO:0000313" key="9">
    <source>
        <dbReference type="Proteomes" id="UP000071859"/>
    </source>
</evidence>
<evidence type="ECO:0000256" key="4">
    <source>
        <dbReference type="ARBA" id="ARBA00023270"/>
    </source>
</evidence>
<dbReference type="InterPro" id="IPR007565">
    <property type="entry name" value="4HFCP_synth"/>
</dbReference>
<reference evidence="8" key="1">
    <citation type="submission" date="2016-01" db="EMBL/GenBank/DDBJ databases">
        <authorList>
            <person name="Peeters C."/>
        </authorList>
    </citation>
    <scope>NUCLEOTIDE SEQUENCE</scope>
    <source>
        <strain evidence="8">LMG 29321</strain>
    </source>
</reference>
<dbReference type="Proteomes" id="UP000071859">
    <property type="component" value="Unassembled WGS sequence"/>
</dbReference>
<comment type="caution">
    <text evidence="8">The sequence shown here is derived from an EMBL/GenBank/DDBJ whole genome shotgun (WGS) entry which is preliminary data.</text>
</comment>
<sequence>MTALLASVRSADEAFDAAHAGAELIDLKEPSAGALGGVAVGDIAHIVRELRARFAVRPISATIGDLPNEALDEITTRVLDVAAAGVDYVKVGVSPGAGAVACLRHLASLPAAVVPVLLSDDGVDRELCALAARLGFVGIVFDTASKNGRTLFDCVDVAELGACIADVRARGAMTAIAGSLGWDDLDRIHLLSPDIAGFRGALCDERDGRGGRLDPARVQQWVRALHARSLVGLL</sequence>
<dbReference type="GO" id="GO:0016829">
    <property type="term" value="F:lyase activity"/>
    <property type="evidence" value="ECO:0007669"/>
    <property type="project" value="UniProtKB-KW"/>
</dbReference>
<protein>
    <recommendedName>
        <fullName evidence="2">(5-formylfuran-3-yl)methyl phosphate synthase</fullName>
        <ecNumber evidence="2">4.2.3.153</ecNumber>
    </recommendedName>
    <alternativeName>
        <fullName evidence="5">4-(hydroxymethyl)-2-furancarboxaldehyde-phosphate synthase</fullName>
    </alternativeName>
</protein>
<feature type="active site" description="Proton acceptor" evidence="7">
    <location>
        <position position="90"/>
    </location>
</feature>
<evidence type="ECO:0000256" key="5">
    <source>
        <dbReference type="ARBA" id="ARBA00032523"/>
    </source>
</evidence>
<dbReference type="EMBL" id="FCOX02000074">
    <property type="protein sequence ID" value="SAL05105.1"/>
    <property type="molecule type" value="Genomic_DNA"/>
</dbReference>
<evidence type="ECO:0000256" key="1">
    <source>
        <dbReference type="ARBA" id="ARBA00003810"/>
    </source>
</evidence>
<organism evidence="8 9">
    <name type="scientific">Caballeronia calidae</name>
    <dbReference type="NCBI Taxonomy" id="1777139"/>
    <lineage>
        <taxon>Bacteria</taxon>
        <taxon>Pseudomonadati</taxon>
        <taxon>Pseudomonadota</taxon>
        <taxon>Betaproteobacteria</taxon>
        <taxon>Burkholderiales</taxon>
        <taxon>Burkholderiaceae</taxon>
        <taxon>Caballeronia</taxon>
    </lineage>
</organism>
<keyword evidence="9" id="KW-1185">Reference proteome</keyword>
<evidence type="ECO:0000256" key="3">
    <source>
        <dbReference type="ARBA" id="ARBA00023239"/>
    </source>
</evidence>
<evidence type="ECO:0000313" key="8">
    <source>
        <dbReference type="EMBL" id="SAL05105.1"/>
    </source>
</evidence>
<proteinExistence type="predicted"/>
<keyword evidence="3" id="KW-0456">Lyase</keyword>